<dbReference type="InterPro" id="IPR052175">
    <property type="entry name" value="ComplexI-like_HydComp"/>
</dbReference>
<keyword evidence="4 8" id="KW-1133">Transmembrane helix</keyword>
<feature type="transmembrane region" description="Helical" evidence="8">
    <location>
        <begin position="86"/>
        <end position="109"/>
    </location>
</feature>
<dbReference type="PRINTS" id="PR01437">
    <property type="entry name" value="NUOXDRDTASE4"/>
</dbReference>
<comment type="subcellular location">
    <subcellularLocation>
        <location evidence="1">Cell membrane</location>
        <topology evidence="1">Multi-pass membrane protein</topology>
    </subcellularLocation>
    <subcellularLocation>
        <location evidence="7">Membrane</location>
        <topology evidence="7">Multi-pass membrane protein</topology>
    </subcellularLocation>
</comment>
<evidence type="ECO:0000256" key="4">
    <source>
        <dbReference type="ARBA" id="ARBA00022989"/>
    </source>
</evidence>
<dbReference type="GO" id="GO:0005886">
    <property type="term" value="C:plasma membrane"/>
    <property type="evidence" value="ECO:0007669"/>
    <property type="project" value="UniProtKB-SubCell"/>
</dbReference>
<evidence type="ECO:0000256" key="3">
    <source>
        <dbReference type="ARBA" id="ARBA00022692"/>
    </source>
</evidence>
<feature type="transmembrane region" description="Helical" evidence="8">
    <location>
        <begin position="144"/>
        <end position="161"/>
    </location>
</feature>
<accession>A0A6S6LWD3</accession>
<feature type="transmembrane region" description="Helical" evidence="8">
    <location>
        <begin position="205"/>
        <end position="228"/>
    </location>
</feature>
<feature type="transmembrane region" description="Helical" evidence="8">
    <location>
        <begin position="12"/>
        <end position="31"/>
    </location>
</feature>
<feature type="transmembrane region" description="Helical" evidence="8">
    <location>
        <begin position="341"/>
        <end position="365"/>
    </location>
</feature>
<feature type="transmembrane region" description="Helical" evidence="8">
    <location>
        <begin position="279"/>
        <end position="301"/>
    </location>
</feature>
<dbReference type="GO" id="GO:0008137">
    <property type="term" value="F:NADH dehydrogenase (ubiquinone) activity"/>
    <property type="evidence" value="ECO:0007669"/>
    <property type="project" value="InterPro"/>
</dbReference>
<gene>
    <name evidence="10" type="ORF">GEOBRER4_n1052</name>
</gene>
<feature type="transmembrane region" description="Helical" evidence="8">
    <location>
        <begin position="173"/>
        <end position="193"/>
    </location>
</feature>
<evidence type="ECO:0000256" key="1">
    <source>
        <dbReference type="ARBA" id="ARBA00004651"/>
    </source>
</evidence>
<dbReference type="RefSeq" id="WP_085813530.1">
    <property type="nucleotide sequence ID" value="NZ_AP023213.1"/>
</dbReference>
<evidence type="ECO:0000256" key="7">
    <source>
        <dbReference type="RuleBase" id="RU000320"/>
    </source>
</evidence>
<keyword evidence="11" id="KW-1185">Reference proteome</keyword>
<evidence type="ECO:0000256" key="2">
    <source>
        <dbReference type="ARBA" id="ARBA00022475"/>
    </source>
</evidence>
<feature type="transmembrane region" description="Helical" evidence="8">
    <location>
        <begin position="308"/>
        <end position="329"/>
    </location>
</feature>
<dbReference type="Pfam" id="PF00361">
    <property type="entry name" value="Proton_antipo_M"/>
    <property type="match status" value="1"/>
</dbReference>
<reference evidence="10 11" key="1">
    <citation type="submission" date="2020-06" db="EMBL/GenBank/DDBJ databases">
        <title>Interaction of electrochemicaly active bacteria, Geobacter bremensis R4 on different carbon anode.</title>
        <authorList>
            <person name="Meng L."/>
            <person name="Yoshida N."/>
        </authorList>
    </citation>
    <scope>NUCLEOTIDE SEQUENCE [LARGE SCALE GENOMIC DNA]</scope>
    <source>
        <strain evidence="10 11">R4</strain>
    </source>
</reference>
<dbReference type="KEGG" id="gbn:GEOBRER4_10120"/>
<keyword evidence="5" id="KW-0560">Oxidoreductase</keyword>
<feature type="transmembrane region" description="Helical" evidence="8">
    <location>
        <begin position="646"/>
        <end position="664"/>
    </location>
</feature>
<feature type="transmembrane region" description="Helical" evidence="8">
    <location>
        <begin position="440"/>
        <end position="463"/>
    </location>
</feature>
<evidence type="ECO:0000256" key="8">
    <source>
        <dbReference type="SAM" id="Phobius"/>
    </source>
</evidence>
<keyword evidence="2" id="KW-1003">Cell membrane</keyword>
<dbReference type="GO" id="GO:0042773">
    <property type="term" value="P:ATP synthesis coupled electron transport"/>
    <property type="evidence" value="ECO:0007669"/>
    <property type="project" value="InterPro"/>
</dbReference>
<name>A0A6S6LWD3_9BACT</name>
<evidence type="ECO:0000256" key="6">
    <source>
        <dbReference type="ARBA" id="ARBA00023136"/>
    </source>
</evidence>
<dbReference type="PANTHER" id="PTHR42682:SF3">
    <property type="entry name" value="FORMATE HYDROGENLYASE SUBUNIT 3-RELATED"/>
    <property type="match status" value="1"/>
</dbReference>
<keyword evidence="6 8" id="KW-0472">Membrane</keyword>
<feature type="domain" description="NADH:quinone oxidoreductase/Mrp antiporter transmembrane" evidence="9">
    <location>
        <begin position="138"/>
        <end position="422"/>
    </location>
</feature>
<dbReference type="GO" id="GO:0016491">
    <property type="term" value="F:oxidoreductase activity"/>
    <property type="evidence" value="ECO:0007669"/>
    <property type="project" value="UniProtKB-KW"/>
</dbReference>
<evidence type="ECO:0000256" key="5">
    <source>
        <dbReference type="ARBA" id="ARBA00023002"/>
    </source>
</evidence>
<evidence type="ECO:0000259" key="9">
    <source>
        <dbReference type="Pfam" id="PF00361"/>
    </source>
</evidence>
<protein>
    <submittedName>
        <fullName evidence="10">Hydrogenase-4 component B</fullName>
    </submittedName>
</protein>
<dbReference type="Proteomes" id="UP000515472">
    <property type="component" value="Chromosome"/>
</dbReference>
<organism evidence="10 11">
    <name type="scientific">Citrifermentans bremense</name>
    <dbReference type="NCBI Taxonomy" id="60035"/>
    <lineage>
        <taxon>Bacteria</taxon>
        <taxon>Pseudomonadati</taxon>
        <taxon>Thermodesulfobacteriota</taxon>
        <taxon>Desulfuromonadia</taxon>
        <taxon>Geobacterales</taxon>
        <taxon>Geobacteraceae</taxon>
        <taxon>Citrifermentans</taxon>
    </lineage>
</organism>
<feature type="transmembrane region" description="Helical" evidence="8">
    <location>
        <begin position="484"/>
        <end position="504"/>
    </location>
</feature>
<proteinExistence type="predicted"/>
<evidence type="ECO:0000313" key="11">
    <source>
        <dbReference type="Proteomes" id="UP000515472"/>
    </source>
</evidence>
<feature type="transmembrane region" description="Helical" evidence="8">
    <location>
        <begin position="524"/>
        <end position="547"/>
    </location>
</feature>
<sequence>MIFSGEPATCIYLLLLAVACQAFSGLPLLFIPGSDRAQRLSAALLVSASLLGLSGALIALFNPSGATVTISSGLPFGTFEAGVDPLSGFFLLPMFIVTGCAALYGVSYWPAADHAGNCGKLTFFLGLLAASLTTLLIAKSTVLFLLAWEVMAFAAYFALTTEDEKPQVREAGTLYLITAHLGALSLFAMFSLLKGETGEWLFPAAGTLSSHAGAAAAIFLTAIIGFGFKAGSMPLHIWLPSAHANAPSHISAILSGIVLKTGIYGMMRVFSAFSDPPLWWGATVLVLGLVSGVLGVAFAIAQHDMKRLLAYHSIENIGIIMMGIGIALIGESQGNPALTALGVAGALLHVVNHALFKALLFLSAGSVIHATGTREIDLMGGVARRLPYTALFFLAGAVAICGLPPLNGFVSELMIYLGSFTAISSTGGLSGMFPALTAPVLALVGGLAVACFVKVFGIVFLGAPRSQAHAGGHEAPGGMLAPMGVLALCCAAIGVAPGVLISPLNNALSAYRTSLSGEWIENLVPFSWISLLAAGLLLAALLVSYLLGRRAARLPVPSGPTWGCGYLRPSSSMQYTASSFGATLVSWFKIVLRPEVHREEAAGLFPGRARLESHVPETVLERIYLPFLEYLFEKTLPVRRLQHGKLNIYIFYTFITLVVLLAATSQ</sequence>
<dbReference type="InterPro" id="IPR001750">
    <property type="entry name" value="ND/Mrp_TM"/>
</dbReference>
<evidence type="ECO:0000313" key="10">
    <source>
        <dbReference type="EMBL" id="BCG46262.1"/>
    </source>
</evidence>
<keyword evidence="3 7" id="KW-0812">Transmembrane</keyword>
<feature type="transmembrane region" description="Helical" evidence="8">
    <location>
        <begin position="121"/>
        <end position="138"/>
    </location>
</feature>
<feature type="transmembrane region" description="Helical" evidence="8">
    <location>
        <begin position="43"/>
        <end position="66"/>
    </location>
</feature>
<dbReference type="InterPro" id="IPR003918">
    <property type="entry name" value="NADH_UbQ_OxRdtase"/>
</dbReference>
<feature type="transmembrane region" description="Helical" evidence="8">
    <location>
        <begin position="386"/>
        <end position="406"/>
    </location>
</feature>
<dbReference type="EMBL" id="AP023213">
    <property type="protein sequence ID" value="BCG46262.1"/>
    <property type="molecule type" value="Genomic_DNA"/>
</dbReference>
<dbReference type="AlphaFoldDB" id="A0A6S6LWD3"/>
<dbReference type="PANTHER" id="PTHR42682">
    <property type="entry name" value="HYDROGENASE-4 COMPONENT F"/>
    <property type="match status" value="1"/>
</dbReference>